<feature type="region of interest" description="Disordered" evidence="4">
    <location>
        <begin position="86"/>
        <end position="111"/>
    </location>
</feature>
<evidence type="ECO:0000313" key="5">
    <source>
        <dbReference type="EMBL" id="RMY34447.1"/>
    </source>
</evidence>
<feature type="compositionally biased region" description="Basic and acidic residues" evidence="4">
    <location>
        <begin position="86"/>
        <end position="101"/>
    </location>
</feature>
<accession>A0A3M7B474</accession>
<evidence type="ECO:0000256" key="3">
    <source>
        <dbReference type="ARBA" id="ARBA00023002"/>
    </source>
</evidence>
<comment type="caution">
    <text evidence="5">The sequence shown here is derived from an EMBL/GenBank/DDBJ whole genome shotgun (WGS) entry which is preliminary data.</text>
</comment>
<dbReference type="OrthoDB" id="66881at2759"/>
<evidence type="ECO:0008006" key="7">
    <source>
        <dbReference type="Google" id="ProtNLM"/>
    </source>
</evidence>
<dbReference type="SUPFAM" id="SSF51905">
    <property type="entry name" value="FAD/NAD(P)-binding domain"/>
    <property type="match status" value="1"/>
</dbReference>
<evidence type="ECO:0000256" key="2">
    <source>
        <dbReference type="ARBA" id="ARBA00022827"/>
    </source>
</evidence>
<dbReference type="Gene3D" id="3.50.50.60">
    <property type="entry name" value="FAD/NAD(P)-binding domain"/>
    <property type="match status" value="1"/>
</dbReference>
<dbReference type="AlphaFoldDB" id="A0A3M7B474"/>
<keyword evidence="2" id="KW-0274">FAD</keyword>
<evidence type="ECO:0000256" key="1">
    <source>
        <dbReference type="ARBA" id="ARBA00022630"/>
    </source>
</evidence>
<keyword evidence="1" id="KW-0285">Flavoprotein</keyword>
<evidence type="ECO:0000313" key="6">
    <source>
        <dbReference type="Proteomes" id="UP000270230"/>
    </source>
</evidence>
<dbReference type="InterPro" id="IPR036188">
    <property type="entry name" value="FAD/NAD-bd_sf"/>
</dbReference>
<dbReference type="Proteomes" id="UP000270230">
    <property type="component" value="Unassembled WGS sequence"/>
</dbReference>
<protein>
    <recommendedName>
        <fullName evidence="7">FAD/NAD(P)-binding domain-containing protein</fullName>
    </recommendedName>
</protein>
<keyword evidence="3" id="KW-0560">Oxidoreductase</keyword>
<dbReference type="PRINTS" id="PR00368">
    <property type="entry name" value="FADPNR"/>
</dbReference>
<dbReference type="InterPro" id="IPR036291">
    <property type="entry name" value="NAD(P)-bd_dom_sf"/>
</dbReference>
<proteinExistence type="predicted"/>
<gene>
    <name evidence="5" type="ORF">D0865_14183</name>
</gene>
<organism evidence="5 6">
    <name type="scientific">Hortaea werneckii</name>
    <name type="common">Black yeast</name>
    <name type="synonym">Cladosporium werneckii</name>
    <dbReference type="NCBI Taxonomy" id="91943"/>
    <lineage>
        <taxon>Eukaryota</taxon>
        <taxon>Fungi</taxon>
        <taxon>Dikarya</taxon>
        <taxon>Ascomycota</taxon>
        <taxon>Pezizomycotina</taxon>
        <taxon>Dothideomycetes</taxon>
        <taxon>Dothideomycetidae</taxon>
        <taxon>Mycosphaerellales</taxon>
        <taxon>Teratosphaeriaceae</taxon>
        <taxon>Hortaea</taxon>
    </lineage>
</organism>
<sequence>MDAAFTCKTHGAIVTSHATFETQSEIERRPLPCVCVYVCDVELLSLLPIAISLLPVFSLSLGHPPSLSQLHFNLATKMVHHRKQAREVQHQQEEHQDETMKSTKMKKPYTSTSNREQTYMDLLRSIITALINNPFKFIYQWLQVVLAMIFQPDPPAPHETLGRPRVAIIGAGLTGVSSAAHCVGHGFDVHIFEAGPRSQLGGIWAKVNNTSGLQIHSLMYRFFPSVNWDGGYPDRQQIVSQITKVWKTYQLDQKTSFDTKVDKVWKDDQGRYIINDPSNGRFEGVIAAVGTCGDPKTPHIPGQEQFKGEIFHSSQLDGKQAKDKKVLVIGGGASAIEALEFVTHEQAEQTYILARSEKWIIPRNPVIDILLSLNIFGAETSFSWIPENLLRLFFYRDLADLSPPRNSKTGLFTETPMVNNDVLELIRAGKAKWLRGDIEKFTPNGILFNHRSQGVPKGGPGRTEELKGDMCIMATGFSRPSLSFLPSDCFEENYEPPNWYLQTFPPGHMDICANNCTYVNAIGTVGNYHIGIYTRFLLMFLVDPLARPNEWLMKLWIDFTRWVKSRAPTGAFEFFTYAELLYWFVFVIVINPFRWKWAAFVLFGIGAALPKRIVEEEEKLRNGF</sequence>
<name>A0A3M7B474_HORWE</name>
<dbReference type="Pfam" id="PF13738">
    <property type="entry name" value="Pyr_redox_3"/>
    <property type="match status" value="1"/>
</dbReference>
<dbReference type="PRINTS" id="PR00469">
    <property type="entry name" value="PNDRDTASEII"/>
</dbReference>
<evidence type="ECO:0000256" key="4">
    <source>
        <dbReference type="SAM" id="MobiDB-lite"/>
    </source>
</evidence>
<reference evidence="5 6" key="1">
    <citation type="journal article" date="2018" name="BMC Genomics">
        <title>Genomic evidence for intraspecific hybridization in a clonal and extremely halotolerant yeast.</title>
        <authorList>
            <person name="Gostincar C."/>
            <person name="Stajich J.E."/>
            <person name="Zupancic J."/>
            <person name="Zalar P."/>
            <person name="Gunde-Cimerman N."/>
        </authorList>
    </citation>
    <scope>NUCLEOTIDE SEQUENCE [LARGE SCALE GENOMIC DNA]</scope>
    <source>
        <strain evidence="5 6">EXF-151</strain>
    </source>
</reference>
<dbReference type="InterPro" id="IPR050346">
    <property type="entry name" value="FMO-like"/>
</dbReference>
<dbReference type="GO" id="GO:0016491">
    <property type="term" value="F:oxidoreductase activity"/>
    <property type="evidence" value="ECO:0007669"/>
    <property type="project" value="UniProtKB-KW"/>
</dbReference>
<dbReference type="VEuPathDB" id="FungiDB:BTJ68_15009"/>
<dbReference type="PANTHER" id="PTHR23023">
    <property type="entry name" value="DIMETHYLANILINE MONOOXYGENASE"/>
    <property type="match status" value="1"/>
</dbReference>
<dbReference type="EMBL" id="QWIN01001978">
    <property type="protein sequence ID" value="RMY34447.1"/>
    <property type="molecule type" value="Genomic_DNA"/>
</dbReference>
<dbReference type="SUPFAM" id="SSF51735">
    <property type="entry name" value="NAD(P)-binding Rossmann-fold domains"/>
    <property type="match status" value="1"/>
</dbReference>